<gene>
    <name evidence="1" type="ORF">CcrSC_gp394</name>
</gene>
<reference evidence="1" key="2">
    <citation type="submission" date="2021-07" db="EMBL/GenBank/DDBJ databases">
        <title>Giant CbK-like Caulobacter bacteriophages have genetically divergent genomes.</title>
        <authorList>
            <person name="Wilson K."/>
            <person name="Ely B."/>
        </authorList>
    </citation>
    <scope>NUCLEOTIDE SEQUENCE</scope>
</reference>
<name>A0A385EE81_9CAUD</name>
<dbReference type="Proteomes" id="UP000259683">
    <property type="component" value="Segment"/>
</dbReference>
<evidence type="ECO:0000313" key="2">
    <source>
        <dbReference type="Proteomes" id="UP000259683"/>
    </source>
</evidence>
<evidence type="ECO:0000313" key="1">
    <source>
        <dbReference type="EMBL" id="AXQ69976.1"/>
    </source>
</evidence>
<protein>
    <submittedName>
        <fullName evidence="1">Uncharacterized protein</fullName>
    </submittedName>
</protein>
<organism evidence="1 2">
    <name type="scientific">Caulobacter phage CcrSC</name>
    <dbReference type="NCBI Taxonomy" id="2283272"/>
    <lineage>
        <taxon>Viruses</taxon>
        <taxon>Duplodnaviria</taxon>
        <taxon>Heunggongvirae</taxon>
        <taxon>Uroviricota</taxon>
        <taxon>Caudoviricetes</taxon>
        <taxon>Jeanschmidtviridae</taxon>
        <taxon>Bertelyvirus</taxon>
        <taxon>Bertelyvirus SC</taxon>
    </lineage>
</organism>
<proteinExistence type="predicted"/>
<dbReference type="EMBL" id="MH588547">
    <property type="protein sequence ID" value="AXQ69976.1"/>
    <property type="molecule type" value="Genomic_DNA"/>
</dbReference>
<sequence length="66" mass="7355">MAEPYLAPLNEENLALVVKALERYGMDCRAEVFNESLSLADRAAASARADKARDLRMDLMNRTVTP</sequence>
<reference evidence="1" key="1">
    <citation type="submission" date="2018-07" db="EMBL/GenBank/DDBJ databases">
        <authorList>
            <person name="Wilson K.M."/>
            <person name="Ely B."/>
        </authorList>
    </citation>
    <scope>NUCLEOTIDE SEQUENCE</scope>
</reference>
<keyword evidence="2" id="KW-1185">Reference proteome</keyword>
<accession>A0A385EE81</accession>